<dbReference type="AlphaFoldDB" id="A0A915BNZ2"/>
<dbReference type="GO" id="GO:0005634">
    <property type="term" value="C:nucleus"/>
    <property type="evidence" value="ECO:0007669"/>
    <property type="project" value="TreeGrafter"/>
</dbReference>
<organism evidence="4 5">
    <name type="scientific">Parascaris univalens</name>
    <name type="common">Nematode worm</name>
    <dbReference type="NCBI Taxonomy" id="6257"/>
    <lineage>
        <taxon>Eukaryota</taxon>
        <taxon>Metazoa</taxon>
        <taxon>Ecdysozoa</taxon>
        <taxon>Nematoda</taxon>
        <taxon>Chromadorea</taxon>
        <taxon>Rhabditida</taxon>
        <taxon>Spirurina</taxon>
        <taxon>Ascaridomorpha</taxon>
        <taxon>Ascaridoidea</taxon>
        <taxon>Ascarididae</taxon>
        <taxon>Parascaris</taxon>
    </lineage>
</organism>
<dbReference type="GO" id="GO:0070920">
    <property type="term" value="P:regulation of regulatory ncRNA processing"/>
    <property type="evidence" value="ECO:0007669"/>
    <property type="project" value="TreeGrafter"/>
</dbReference>
<dbReference type="Gene3D" id="3.30.160.20">
    <property type="match status" value="3"/>
</dbReference>
<dbReference type="InterPro" id="IPR051247">
    <property type="entry name" value="RLC_Component"/>
</dbReference>
<dbReference type="WBParaSite" id="PgR047_g035_t01">
    <property type="protein sequence ID" value="PgR047_g035_t01"/>
    <property type="gene ID" value="PgR047_g035"/>
</dbReference>
<name>A0A915BNZ2_PARUN</name>
<dbReference type="SMART" id="SM00358">
    <property type="entry name" value="DSRM"/>
    <property type="match status" value="2"/>
</dbReference>
<evidence type="ECO:0000313" key="4">
    <source>
        <dbReference type="Proteomes" id="UP000887569"/>
    </source>
</evidence>
<dbReference type="InterPro" id="IPR014720">
    <property type="entry name" value="dsRBD_dom"/>
</dbReference>
<dbReference type="PANTHER" id="PTHR46205">
    <property type="entry name" value="LOQUACIOUS, ISOFORM B"/>
    <property type="match status" value="1"/>
</dbReference>
<proteinExistence type="predicted"/>
<dbReference type="PANTHER" id="PTHR46205:SF3">
    <property type="entry name" value="LOQUACIOUS, ISOFORM B"/>
    <property type="match status" value="1"/>
</dbReference>
<feature type="domain" description="DRBM" evidence="3">
    <location>
        <begin position="66"/>
        <end position="133"/>
    </location>
</feature>
<keyword evidence="4" id="KW-1185">Reference proteome</keyword>
<dbReference type="CDD" id="cd00048">
    <property type="entry name" value="DSRM_SF"/>
    <property type="match status" value="1"/>
</dbReference>
<dbReference type="SUPFAM" id="SSF54768">
    <property type="entry name" value="dsRNA-binding domain-like"/>
    <property type="match status" value="2"/>
</dbReference>
<dbReference type="GO" id="GO:0070578">
    <property type="term" value="C:RISC-loading complex"/>
    <property type="evidence" value="ECO:0007669"/>
    <property type="project" value="TreeGrafter"/>
</dbReference>
<evidence type="ECO:0000256" key="2">
    <source>
        <dbReference type="PROSITE-ProRule" id="PRU00266"/>
    </source>
</evidence>
<reference evidence="5" key="1">
    <citation type="submission" date="2022-11" db="UniProtKB">
        <authorList>
            <consortium name="WormBaseParasite"/>
        </authorList>
    </citation>
    <scope>IDENTIFICATION</scope>
</reference>
<dbReference type="GO" id="GO:0035197">
    <property type="term" value="F:siRNA binding"/>
    <property type="evidence" value="ECO:0007669"/>
    <property type="project" value="TreeGrafter"/>
</dbReference>
<evidence type="ECO:0000259" key="3">
    <source>
        <dbReference type="PROSITE" id="PS50137"/>
    </source>
</evidence>
<dbReference type="GO" id="GO:0005737">
    <property type="term" value="C:cytoplasm"/>
    <property type="evidence" value="ECO:0007669"/>
    <property type="project" value="TreeGrafter"/>
</dbReference>
<feature type="domain" description="DRBM" evidence="3">
    <location>
        <begin position="174"/>
        <end position="241"/>
    </location>
</feature>
<dbReference type="Proteomes" id="UP000887569">
    <property type="component" value="Unplaced"/>
</dbReference>
<accession>A0A915BNZ2</accession>
<dbReference type="Pfam" id="PF00035">
    <property type="entry name" value="dsrm"/>
    <property type="match status" value="2"/>
</dbReference>
<dbReference type="GO" id="GO:0003725">
    <property type="term" value="F:double-stranded RNA binding"/>
    <property type="evidence" value="ECO:0007669"/>
    <property type="project" value="TreeGrafter"/>
</dbReference>
<protein>
    <submittedName>
        <fullName evidence="5">DRBM domain-containing protein</fullName>
    </submittedName>
</protein>
<dbReference type="GO" id="GO:0016442">
    <property type="term" value="C:RISC complex"/>
    <property type="evidence" value="ECO:0007669"/>
    <property type="project" value="TreeGrafter"/>
</dbReference>
<sequence length="415" mass="45462">MSTNLYDFFTDVEVLKSREPEYFKCTKAVNIGYDSDEELLHLPCNADTNGQMKEGNMQAPPAIVKTFVSILDEGCKKYYDGASPRYSSITSPEKSDTFVIQCELRDLVGSGRAKTKKAAKQLAAKEILLQIAEKGNHSEFGLGKSKAAAVNFLNSLMPEISAQDEETEGNANENWVGKINEKCQRLKLRAPIYEMEDHGTQTQHLFVGTCSVCQLVATGQGRTKKAAKMHAAQEMYKLLEENNELFRQGNDELEVAMEENMRASEAVAISEKEAVSSVSAHSPKEQPQPVISPTGVVKVEEKGSDTSALRMVREALLAAETNSKGLQAKLQMILNAGESSIESIFAKQELSFTILEQLDINGCVQCMLKVVGPNGEANVFGGTGQTKEASRDCAARAAFVYLETFLEAAMKSQQQ</sequence>
<dbReference type="PROSITE" id="PS50137">
    <property type="entry name" value="DS_RBD"/>
    <property type="match status" value="2"/>
</dbReference>
<dbReference type="GO" id="GO:0030422">
    <property type="term" value="P:siRNA processing"/>
    <property type="evidence" value="ECO:0007669"/>
    <property type="project" value="TreeGrafter"/>
</dbReference>
<evidence type="ECO:0000313" key="5">
    <source>
        <dbReference type="WBParaSite" id="PgR047_g035_t01"/>
    </source>
</evidence>
<keyword evidence="1 2" id="KW-0694">RNA-binding</keyword>
<evidence type="ECO:0000256" key="1">
    <source>
        <dbReference type="ARBA" id="ARBA00022884"/>
    </source>
</evidence>